<dbReference type="EMBL" id="JAUSUG010000012">
    <property type="protein sequence ID" value="MDQ0255746.1"/>
    <property type="molecule type" value="Genomic_DNA"/>
</dbReference>
<evidence type="ECO:0000313" key="3">
    <source>
        <dbReference type="Proteomes" id="UP001230005"/>
    </source>
</evidence>
<feature type="domain" description="AAA" evidence="1">
    <location>
        <begin position="135"/>
        <end position="277"/>
    </location>
</feature>
<organism evidence="2 3">
    <name type="scientific">Evansella vedderi</name>
    <dbReference type="NCBI Taxonomy" id="38282"/>
    <lineage>
        <taxon>Bacteria</taxon>
        <taxon>Bacillati</taxon>
        <taxon>Bacillota</taxon>
        <taxon>Bacilli</taxon>
        <taxon>Bacillales</taxon>
        <taxon>Bacillaceae</taxon>
        <taxon>Evansella</taxon>
    </lineage>
</organism>
<accession>A0ABT9ZYH6</accession>
<keyword evidence="3" id="KW-1185">Reference proteome</keyword>
<dbReference type="InterPro" id="IPR050625">
    <property type="entry name" value="ParA/MinD_ATPase"/>
</dbReference>
<gene>
    <name evidence="2" type="ORF">J2S74_003128</name>
</gene>
<dbReference type="InterPro" id="IPR025669">
    <property type="entry name" value="AAA_dom"/>
</dbReference>
<dbReference type="PANTHER" id="PTHR43384:SF13">
    <property type="entry name" value="SLR0110 PROTEIN"/>
    <property type="match status" value="1"/>
</dbReference>
<comment type="caution">
    <text evidence="2">The sequence shown here is derived from an EMBL/GenBank/DDBJ whole genome shotgun (WGS) entry which is preliminary data.</text>
</comment>
<dbReference type="RefSeq" id="WP_307326860.1">
    <property type="nucleotide sequence ID" value="NZ_JAUSUG010000012.1"/>
</dbReference>
<reference evidence="2 3" key="1">
    <citation type="submission" date="2023-07" db="EMBL/GenBank/DDBJ databases">
        <title>Genomic Encyclopedia of Type Strains, Phase IV (KMG-IV): sequencing the most valuable type-strain genomes for metagenomic binning, comparative biology and taxonomic classification.</title>
        <authorList>
            <person name="Goeker M."/>
        </authorList>
    </citation>
    <scope>NUCLEOTIDE SEQUENCE [LARGE SCALE GENOMIC DNA]</scope>
    <source>
        <strain evidence="2 3">DSM 9768</strain>
    </source>
</reference>
<dbReference type="InterPro" id="IPR027417">
    <property type="entry name" value="P-loop_NTPase"/>
</dbReference>
<name>A0ABT9ZYH6_9BACI</name>
<dbReference type="Gene3D" id="3.40.50.300">
    <property type="entry name" value="P-loop containing nucleotide triphosphate hydrolases"/>
    <property type="match status" value="1"/>
</dbReference>
<dbReference type="SUPFAM" id="SSF52540">
    <property type="entry name" value="P-loop containing nucleoside triphosphate hydrolases"/>
    <property type="match status" value="1"/>
</dbReference>
<evidence type="ECO:0000259" key="1">
    <source>
        <dbReference type="Pfam" id="PF13614"/>
    </source>
</evidence>
<dbReference type="PANTHER" id="PTHR43384">
    <property type="entry name" value="SEPTUM SITE-DETERMINING PROTEIN MIND HOMOLOG, CHLOROPLASTIC-RELATED"/>
    <property type="match status" value="1"/>
</dbReference>
<dbReference type="Proteomes" id="UP001230005">
    <property type="component" value="Unassembled WGS sequence"/>
</dbReference>
<evidence type="ECO:0000313" key="2">
    <source>
        <dbReference type="EMBL" id="MDQ0255746.1"/>
    </source>
</evidence>
<sequence>MKLKWYVLSENESVIEPLKVTVRKMGSSLKYFSTEKNLKKELNAKEPSVIFLHEGSDYNIYDLCGEITFTFPHTAIILISTEVDYKSAMYVGAVDIIQSQLKEDERNQAAQKAINVIEYKLEKVPVEPEEVADGKIITVCSTKGGVGKTTISVNLAVSLAKQNYKVAIVDLDLQFGDVSISLDIHPKKTIYDWIKEAYEVGREDVSSFMTKHSTGIEIMPAPTLPEFADIVTGESVAYLLENLQRNFDIILVDTPPALIETSLVAIERSDTILLITSMDLPTIKNGKIAIDTLELLGLKDRIKVVLNRDTPMDDMDIDTVEKILGMNIYSRIPSDYKVVVISLNQGNPFVLTHPKSHVARGIEQLSLKVTDNEEANSRNNKLLKRLFSRNK</sequence>
<protein>
    <submittedName>
        <fullName evidence="2">Pilus assembly protein CpaE</fullName>
    </submittedName>
</protein>
<proteinExistence type="predicted"/>
<dbReference type="Pfam" id="PF13614">
    <property type="entry name" value="AAA_31"/>
    <property type="match status" value="1"/>
</dbReference>